<proteinExistence type="predicted"/>
<feature type="region of interest" description="Disordered" evidence="1">
    <location>
        <begin position="87"/>
        <end position="131"/>
    </location>
</feature>
<feature type="compositionally biased region" description="Polar residues" evidence="1">
    <location>
        <begin position="122"/>
        <end position="131"/>
    </location>
</feature>
<evidence type="ECO:0000256" key="2">
    <source>
        <dbReference type="SAM" id="SignalP"/>
    </source>
</evidence>
<name>A0AAD6X3A6_9AGAR</name>
<dbReference type="Proteomes" id="UP001218188">
    <property type="component" value="Unassembled WGS sequence"/>
</dbReference>
<sequence>MHRQSLRKTLPLWLLGLGHCSPPPCSLPCWYTVLPSYATPAYTSPEIPLPHVHCISFPLNFPAPPRPLRRETADLSSRSRLVQTTMAFAPAKQRVSKSKPSSARSKIGRHHLANRAAFETPTRASQLSKAL</sequence>
<dbReference type="EMBL" id="JARJCM010000066">
    <property type="protein sequence ID" value="KAJ7033343.1"/>
    <property type="molecule type" value="Genomic_DNA"/>
</dbReference>
<gene>
    <name evidence="3" type="ORF">C8F04DRAFT_1261091</name>
    <name evidence="4" type="ORF">C8F04DRAFT_1261151</name>
</gene>
<comment type="caution">
    <text evidence="3">The sequence shown here is derived from an EMBL/GenBank/DDBJ whole genome shotgun (WGS) entry which is preliminary data.</text>
</comment>
<evidence type="ECO:0000256" key="1">
    <source>
        <dbReference type="SAM" id="MobiDB-lite"/>
    </source>
</evidence>
<evidence type="ECO:0000313" key="3">
    <source>
        <dbReference type="EMBL" id="KAJ7033276.1"/>
    </source>
</evidence>
<reference evidence="3" key="1">
    <citation type="submission" date="2023-03" db="EMBL/GenBank/DDBJ databases">
        <title>Massive genome expansion in bonnet fungi (Mycena s.s.) driven by repeated elements and novel gene families across ecological guilds.</title>
        <authorList>
            <consortium name="Lawrence Berkeley National Laboratory"/>
            <person name="Harder C.B."/>
            <person name="Miyauchi S."/>
            <person name="Viragh M."/>
            <person name="Kuo A."/>
            <person name="Thoen E."/>
            <person name="Andreopoulos B."/>
            <person name="Lu D."/>
            <person name="Skrede I."/>
            <person name="Drula E."/>
            <person name="Henrissat B."/>
            <person name="Morin E."/>
            <person name="Kohler A."/>
            <person name="Barry K."/>
            <person name="LaButti K."/>
            <person name="Morin E."/>
            <person name="Salamov A."/>
            <person name="Lipzen A."/>
            <person name="Mereny Z."/>
            <person name="Hegedus B."/>
            <person name="Baldrian P."/>
            <person name="Stursova M."/>
            <person name="Weitz H."/>
            <person name="Taylor A."/>
            <person name="Grigoriev I.V."/>
            <person name="Nagy L.G."/>
            <person name="Martin F."/>
            <person name="Kauserud H."/>
        </authorList>
    </citation>
    <scope>NUCLEOTIDE SEQUENCE</scope>
    <source>
        <strain evidence="3">CBHHK200</strain>
    </source>
</reference>
<protein>
    <recommendedName>
        <fullName evidence="6">Secreted protein</fullName>
    </recommendedName>
</protein>
<keyword evidence="2" id="KW-0732">Signal</keyword>
<dbReference type="EMBL" id="JARJCM010000066">
    <property type="protein sequence ID" value="KAJ7033276.1"/>
    <property type="molecule type" value="Genomic_DNA"/>
</dbReference>
<accession>A0AAD6X3A6</accession>
<evidence type="ECO:0000313" key="5">
    <source>
        <dbReference type="Proteomes" id="UP001218188"/>
    </source>
</evidence>
<evidence type="ECO:0000313" key="4">
    <source>
        <dbReference type="EMBL" id="KAJ7033343.1"/>
    </source>
</evidence>
<dbReference type="AlphaFoldDB" id="A0AAD6X3A6"/>
<feature type="chain" id="PRO_5042441789" description="Secreted protein" evidence="2">
    <location>
        <begin position="21"/>
        <end position="131"/>
    </location>
</feature>
<evidence type="ECO:0008006" key="6">
    <source>
        <dbReference type="Google" id="ProtNLM"/>
    </source>
</evidence>
<feature type="signal peptide" evidence="2">
    <location>
        <begin position="1"/>
        <end position="20"/>
    </location>
</feature>
<keyword evidence="5" id="KW-1185">Reference proteome</keyword>
<organism evidence="3 5">
    <name type="scientific">Mycena alexandri</name>
    <dbReference type="NCBI Taxonomy" id="1745969"/>
    <lineage>
        <taxon>Eukaryota</taxon>
        <taxon>Fungi</taxon>
        <taxon>Dikarya</taxon>
        <taxon>Basidiomycota</taxon>
        <taxon>Agaricomycotina</taxon>
        <taxon>Agaricomycetes</taxon>
        <taxon>Agaricomycetidae</taxon>
        <taxon>Agaricales</taxon>
        <taxon>Marasmiineae</taxon>
        <taxon>Mycenaceae</taxon>
        <taxon>Mycena</taxon>
    </lineage>
</organism>